<dbReference type="InterPro" id="IPR000568">
    <property type="entry name" value="ATP_synth_F0_asu"/>
</dbReference>
<keyword evidence="14" id="KW-1185">Reference proteome</keyword>
<dbReference type="InterPro" id="IPR045082">
    <property type="entry name" value="ATP_syn_F0_a_bact/chloroplast"/>
</dbReference>
<feature type="transmembrane region" description="Helical" evidence="11">
    <location>
        <begin position="110"/>
        <end position="132"/>
    </location>
</feature>
<feature type="transmembrane region" description="Helical" evidence="11">
    <location>
        <begin position="179"/>
        <end position="198"/>
    </location>
</feature>
<comment type="function">
    <text evidence="11 12">Key component of the proton channel; it plays a direct role in the translocation of protons across the membrane.</text>
</comment>
<keyword evidence="13" id="KW-0378">Hydrolase</keyword>
<protein>
    <recommendedName>
        <fullName evidence="11 12">ATP synthase subunit a</fullName>
    </recommendedName>
    <alternativeName>
        <fullName evidence="11">ATP synthase F0 sector subunit a</fullName>
    </alternativeName>
    <alternativeName>
        <fullName evidence="11">F-ATPase subunit 6</fullName>
    </alternativeName>
</protein>
<proteinExistence type="inferred from homology"/>
<keyword evidence="10 11" id="KW-0066">ATP synthesis</keyword>
<evidence type="ECO:0000256" key="5">
    <source>
        <dbReference type="ARBA" id="ARBA00022692"/>
    </source>
</evidence>
<evidence type="ECO:0000256" key="8">
    <source>
        <dbReference type="ARBA" id="ARBA00023065"/>
    </source>
</evidence>
<feature type="transmembrane region" description="Helical" evidence="11">
    <location>
        <begin position="204"/>
        <end position="229"/>
    </location>
</feature>
<keyword evidence="6 11" id="KW-0375">Hydrogen ion transport</keyword>
<keyword evidence="5 11" id="KW-0812">Transmembrane</keyword>
<accession>E4KNH3</accession>
<keyword evidence="7 11" id="KW-1133">Transmembrane helix</keyword>
<comment type="similarity">
    <text evidence="2 11 12">Belongs to the ATPase A chain family.</text>
</comment>
<keyword evidence="9 11" id="KW-0472">Membrane</keyword>
<evidence type="ECO:0000256" key="4">
    <source>
        <dbReference type="ARBA" id="ARBA00022547"/>
    </source>
</evidence>
<keyword evidence="11" id="KW-1003">Cell membrane</keyword>
<feature type="transmembrane region" description="Helical" evidence="11">
    <location>
        <begin position="12"/>
        <end position="37"/>
    </location>
</feature>
<reference evidence="13 14" key="1">
    <citation type="submission" date="2010-10" db="EMBL/GenBank/DDBJ databases">
        <authorList>
            <person name="Durkin A.S."/>
            <person name="Madupu R."/>
            <person name="Torralba M."/>
            <person name="Gillis M."/>
            <person name="Methe B."/>
            <person name="Sutton G."/>
            <person name="Nelson K.E."/>
        </authorList>
    </citation>
    <scope>NUCLEOTIDE SEQUENCE [LARGE SCALE GENOMIC DNA]</scope>
    <source>
        <strain evidence="13 14">ACS-139-V-Col8</strain>
    </source>
</reference>
<keyword evidence="4 11" id="KW-0138">CF(0)</keyword>
<evidence type="ECO:0000256" key="7">
    <source>
        <dbReference type="ARBA" id="ARBA00022989"/>
    </source>
</evidence>
<evidence type="ECO:0000256" key="11">
    <source>
        <dbReference type="HAMAP-Rule" id="MF_01393"/>
    </source>
</evidence>
<dbReference type="Gene3D" id="1.20.120.220">
    <property type="entry name" value="ATP synthase, F0 complex, subunit A"/>
    <property type="match status" value="1"/>
</dbReference>
<dbReference type="HAMAP" id="MF_01393">
    <property type="entry name" value="ATP_synth_a_bact"/>
    <property type="match status" value="1"/>
</dbReference>
<keyword evidence="3 11" id="KW-0813">Transport</keyword>
<evidence type="ECO:0000256" key="9">
    <source>
        <dbReference type="ARBA" id="ARBA00023136"/>
    </source>
</evidence>
<sequence length="243" mass="26761">MDGTVVINLLGIPVGLNVVLSMIAAVVIVIALCFLFTRNLSVENPGKIQLAFEWIVNLVEGVVKDALGDSMEPAHMVVAITVFLFILVSNLLGLPILVEADGISYWKSPTAELAVCLAMAVSMNLISQYFGIKKYGLLQHFRLTYAKPVALLPYNILEEVINMMTLSLRLFGNIFAGEILLKLIAELGNVFGIATWPIGIPLQMVWQAFSVFIGCLQAYIFVNLSIVYLSHKVIHHVEEKEEA</sequence>
<organism evidence="13 14">
    <name type="scientific">Eremococcus coleocola ACS-139-V-Col8</name>
    <dbReference type="NCBI Taxonomy" id="908337"/>
    <lineage>
        <taxon>Bacteria</taxon>
        <taxon>Bacillati</taxon>
        <taxon>Bacillota</taxon>
        <taxon>Bacilli</taxon>
        <taxon>Lactobacillales</taxon>
        <taxon>Aerococcaceae</taxon>
        <taxon>Eremococcus</taxon>
    </lineage>
</organism>
<dbReference type="Proteomes" id="UP000005990">
    <property type="component" value="Unassembled WGS sequence"/>
</dbReference>
<evidence type="ECO:0000313" key="13">
    <source>
        <dbReference type="EMBL" id="EFR31497.1"/>
    </source>
</evidence>
<gene>
    <name evidence="11 13" type="primary">atpB</name>
    <name evidence="13" type="ORF">HMPREF9257_0335</name>
</gene>
<dbReference type="Pfam" id="PF00119">
    <property type="entry name" value="ATP-synt_A"/>
    <property type="match status" value="1"/>
</dbReference>
<dbReference type="EMBL" id="AENN01000011">
    <property type="protein sequence ID" value="EFR31497.1"/>
    <property type="molecule type" value="Genomic_DNA"/>
</dbReference>
<dbReference type="PANTHER" id="PTHR42823">
    <property type="entry name" value="ATP SYNTHASE SUBUNIT A, CHLOROPLASTIC"/>
    <property type="match status" value="1"/>
</dbReference>
<feature type="transmembrane region" description="Helical" evidence="11">
    <location>
        <begin position="77"/>
        <end position="98"/>
    </location>
</feature>
<evidence type="ECO:0000256" key="3">
    <source>
        <dbReference type="ARBA" id="ARBA00022448"/>
    </source>
</evidence>
<evidence type="ECO:0000256" key="12">
    <source>
        <dbReference type="RuleBase" id="RU000483"/>
    </source>
</evidence>
<dbReference type="RefSeq" id="WP_006418031.1">
    <property type="nucleotide sequence ID" value="NZ_AENN01000011.1"/>
</dbReference>
<dbReference type="PANTHER" id="PTHR42823:SF3">
    <property type="entry name" value="ATP SYNTHASE SUBUNIT A, CHLOROPLASTIC"/>
    <property type="match status" value="1"/>
</dbReference>
<evidence type="ECO:0000256" key="10">
    <source>
        <dbReference type="ARBA" id="ARBA00023310"/>
    </source>
</evidence>
<dbReference type="CDD" id="cd00310">
    <property type="entry name" value="ATP-synt_Fo_a_6"/>
    <property type="match status" value="1"/>
</dbReference>
<dbReference type="OrthoDB" id="9789241at2"/>
<name>E4KNH3_9LACT</name>
<evidence type="ECO:0000256" key="6">
    <source>
        <dbReference type="ARBA" id="ARBA00022781"/>
    </source>
</evidence>
<dbReference type="InterPro" id="IPR035908">
    <property type="entry name" value="F0_ATP_A_sf"/>
</dbReference>
<dbReference type="GO" id="GO:0005886">
    <property type="term" value="C:plasma membrane"/>
    <property type="evidence" value="ECO:0007669"/>
    <property type="project" value="UniProtKB-SubCell"/>
</dbReference>
<comment type="caution">
    <text evidence="13">The sequence shown here is derived from an EMBL/GenBank/DDBJ whole genome shotgun (WGS) entry which is preliminary data.</text>
</comment>
<comment type="subcellular location">
    <subcellularLocation>
        <location evidence="11 12">Cell membrane</location>
        <topology evidence="11 12">Multi-pass membrane protein</topology>
    </subcellularLocation>
    <subcellularLocation>
        <location evidence="1">Membrane</location>
        <topology evidence="1">Multi-pass membrane protein</topology>
    </subcellularLocation>
</comment>
<dbReference type="STRING" id="908337.HMPREF9257_0335"/>
<dbReference type="GO" id="GO:0016787">
    <property type="term" value="F:hydrolase activity"/>
    <property type="evidence" value="ECO:0007669"/>
    <property type="project" value="UniProtKB-KW"/>
</dbReference>
<dbReference type="eggNOG" id="COG0356">
    <property type="taxonomic scope" value="Bacteria"/>
</dbReference>
<dbReference type="PRINTS" id="PR00123">
    <property type="entry name" value="ATPASEA"/>
</dbReference>
<keyword evidence="8 11" id="KW-0406">Ion transport</keyword>
<dbReference type="NCBIfam" id="TIGR01131">
    <property type="entry name" value="ATP_synt_6_or_A"/>
    <property type="match status" value="1"/>
</dbReference>
<dbReference type="GO" id="GO:0046933">
    <property type="term" value="F:proton-transporting ATP synthase activity, rotational mechanism"/>
    <property type="evidence" value="ECO:0007669"/>
    <property type="project" value="UniProtKB-UniRule"/>
</dbReference>
<dbReference type="GO" id="GO:0042777">
    <property type="term" value="P:proton motive force-driven plasma membrane ATP synthesis"/>
    <property type="evidence" value="ECO:0007669"/>
    <property type="project" value="TreeGrafter"/>
</dbReference>
<dbReference type="GO" id="GO:0045259">
    <property type="term" value="C:proton-transporting ATP synthase complex"/>
    <property type="evidence" value="ECO:0007669"/>
    <property type="project" value="UniProtKB-KW"/>
</dbReference>
<evidence type="ECO:0000256" key="1">
    <source>
        <dbReference type="ARBA" id="ARBA00004141"/>
    </source>
</evidence>
<evidence type="ECO:0000256" key="2">
    <source>
        <dbReference type="ARBA" id="ARBA00006810"/>
    </source>
</evidence>
<dbReference type="SUPFAM" id="SSF81336">
    <property type="entry name" value="F1F0 ATP synthase subunit A"/>
    <property type="match status" value="1"/>
</dbReference>
<dbReference type="InterPro" id="IPR023011">
    <property type="entry name" value="ATP_synth_F0_asu_AS"/>
</dbReference>
<dbReference type="PROSITE" id="PS00449">
    <property type="entry name" value="ATPASE_A"/>
    <property type="match status" value="1"/>
</dbReference>
<dbReference type="AlphaFoldDB" id="E4KNH3"/>
<evidence type="ECO:0000313" key="14">
    <source>
        <dbReference type="Proteomes" id="UP000005990"/>
    </source>
</evidence>